<name>A0AB39M2H5_9ACTN</name>
<protein>
    <submittedName>
        <fullName evidence="2">Uncharacterized protein</fullName>
    </submittedName>
</protein>
<reference evidence="2" key="1">
    <citation type="submission" date="2024-07" db="EMBL/GenBank/DDBJ databases">
        <authorList>
            <person name="Yu S.T."/>
        </authorList>
    </citation>
    <scope>NUCLEOTIDE SEQUENCE</scope>
    <source>
        <strain evidence="2">R08</strain>
    </source>
</reference>
<feature type="compositionally biased region" description="Low complexity" evidence="1">
    <location>
        <begin position="303"/>
        <end position="318"/>
    </location>
</feature>
<accession>A0AB39M2H5</accession>
<sequence length="332" mass="34678">MSDTAEKAADMLNAVSGPREVAGVSVSDNGRRQIIDLFKRAGLTESQAITIVDHGVLPASLASAKPTTAVAAQFGRMDPAVKAALATLKPKPGRSEARKNSNASGNAHVSVIPTPTPTPTARLDSGSDEGLGTRSFRMDDQGQTSESELDEDASEALGDLVDALNPFQTWSRSSFRVFSTVVPSVSEETGEVKVTVTTETPRGVTITTEITQSAESDIPTVVTQATDSQTGEALIDPITAKAPSVDAVSAVAFGQLAQGLYEAKNEPKEQPTEATETAVHSEEPAQDQQRSAPEAQSPAPQETPWTSEASAPPSTAPATDEKEQQLDLALAS</sequence>
<evidence type="ECO:0000256" key="1">
    <source>
        <dbReference type="SAM" id="MobiDB-lite"/>
    </source>
</evidence>
<dbReference type="RefSeq" id="WP_369186461.1">
    <property type="nucleotide sequence ID" value="NZ_CP163431.1"/>
</dbReference>
<organism evidence="2">
    <name type="scientific">Streptomyces sp. R08</name>
    <dbReference type="NCBI Taxonomy" id="3238624"/>
    <lineage>
        <taxon>Bacteria</taxon>
        <taxon>Bacillati</taxon>
        <taxon>Actinomycetota</taxon>
        <taxon>Actinomycetes</taxon>
        <taxon>Kitasatosporales</taxon>
        <taxon>Streptomycetaceae</taxon>
        <taxon>Streptomyces</taxon>
    </lineage>
</organism>
<dbReference type="AlphaFoldDB" id="A0AB39M2H5"/>
<evidence type="ECO:0000313" key="2">
    <source>
        <dbReference type="EMBL" id="XDP99320.1"/>
    </source>
</evidence>
<dbReference type="EMBL" id="CP163431">
    <property type="protein sequence ID" value="XDP99320.1"/>
    <property type="molecule type" value="Genomic_DNA"/>
</dbReference>
<feature type="region of interest" description="Disordered" evidence="1">
    <location>
        <begin position="90"/>
        <end position="153"/>
    </location>
</feature>
<gene>
    <name evidence="2" type="ORF">AB5J58_03605</name>
</gene>
<proteinExistence type="predicted"/>
<feature type="region of interest" description="Disordered" evidence="1">
    <location>
        <begin position="262"/>
        <end position="332"/>
    </location>
</feature>